<dbReference type="EMBL" id="GBHO01031117">
    <property type="protein sequence ID" value="JAG12487.1"/>
    <property type="molecule type" value="Transcribed_RNA"/>
</dbReference>
<reference evidence="2" key="2">
    <citation type="submission" date="2014-07" db="EMBL/GenBank/DDBJ databases">
        <authorList>
            <person name="Hull J."/>
        </authorList>
    </citation>
    <scope>NUCLEOTIDE SEQUENCE</scope>
</reference>
<feature type="region of interest" description="Disordered" evidence="1">
    <location>
        <begin position="17"/>
        <end position="49"/>
    </location>
</feature>
<proteinExistence type="predicted"/>
<sequence>MSQSSLDEFFSPINANRIPAAKRKERLSDSDPDTPLKKPNLEPKKSATMLSEQDKADLINRFGIVIDEKIKELKKDIPSKEDLKMINETIANISEENVKLKEEVSVLRK</sequence>
<reference evidence="2" key="1">
    <citation type="journal article" date="2014" name="PLoS ONE">
        <title>Transcriptome-Based Identification of ABC Transporters in the Western Tarnished Plant Bug Lygus hesperus.</title>
        <authorList>
            <person name="Hull J.J."/>
            <person name="Chaney K."/>
            <person name="Geib S.M."/>
            <person name="Fabrick J.A."/>
            <person name="Brent C.S."/>
            <person name="Walsh D."/>
            <person name="Lavine L.C."/>
        </authorList>
    </citation>
    <scope>NUCLEOTIDE SEQUENCE</scope>
</reference>
<feature type="non-terminal residue" evidence="2">
    <location>
        <position position="109"/>
    </location>
</feature>
<dbReference type="AlphaFoldDB" id="A0A0A9WVJ9"/>
<evidence type="ECO:0000256" key="1">
    <source>
        <dbReference type="SAM" id="MobiDB-lite"/>
    </source>
</evidence>
<accession>A0A0A9WVJ9</accession>
<organism evidence="2">
    <name type="scientific">Lygus hesperus</name>
    <name type="common">Western plant bug</name>
    <dbReference type="NCBI Taxonomy" id="30085"/>
    <lineage>
        <taxon>Eukaryota</taxon>
        <taxon>Metazoa</taxon>
        <taxon>Ecdysozoa</taxon>
        <taxon>Arthropoda</taxon>
        <taxon>Hexapoda</taxon>
        <taxon>Insecta</taxon>
        <taxon>Pterygota</taxon>
        <taxon>Neoptera</taxon>
        <taxon>Paraneoptera</taxon>
        <taxon>Hemiptera</taxon>
        <taxon>Heteroptera</taxon>
        <taxon>Panheteroptera</taxon>
        <taxon>Cimicomorpha</taxon>
        <taxon>Miridae</taxon>
        <taxon>Mirini</taxon>
        <taxon>Lygus</taxon>
    </lineage>
</organism>
<gene>
    <name evidence="2" type="primary">TFAM_29</name>
    <name evidence="2" type="ORF">CM83_112</name>
</gene>
<evidence type="ECO:0000313" key="2">
    <source>
        <dbReference type="EMBL" id="JAG12487.1"/>
    </source>
</evidence>
<feature type="compositionally biased region" description="Basic and acidic residues" evidence="1">
    <location>
        <begin position="26"/>
        <end position="45"/>
    </location>
</feature>
<protein>
    <submittedName>
        <fullName evidence="2">Transcription factor A, mitochondrial</fullName>
    </submittedName>
</protein>
<name>A0A0A9WVJ9_LYGHE</name>